<evidence type="ECO:0000256" key="3">
    <source>
        <dbReference type="ARBA" id="ARBA00022692"/>
    </source>
</evidence>
<accession>A0A0D9W5X2</accession>
<dbReference type="STRING" id="77586.A0A0D9W5X2"/>
<evidence type="ECO:0000313" key="7">
    <source>
        <dbReference type="EnsemblPlants" id="LPERR04G11990.1"/>
    </source>
</evidence>
<evidence type="ECO:0000256" key="4">
    <source>
        <dbReference type="ARBA" id="ARBA00022989"/>
    </source>
</evidence>
<dbReference type="PANTHER" id="PTHR11654">
    <property type="entry name" value="OLIGOPEPTIDE TRANSPORTER-RELATED"/>
    <property type="match status" value="1"/>
</dbReference>
<proteinExistence type="inferred from homology"/>
<dbReference type="HOGENOM" id="CLU_2253998_0_0_1"/>
<keyword evidence="3 6" id="KW-0812">Transmembrane</keyword>
<feature type="transmembrane region" description="Helical" evidence="6">
    <location>
        <begin position="6"/>
        <end position="26"/>
    </location>
</feature>
<reference evidence="8" key="2">
    <citation type="submission" date="2013-12" db="EMBL/GenBank/DDBJ databases">
        <authorList>
            <person name="Yu Y."/>
            <person name="Lee S."/>
            <person name="de Baynast K."/>
            <person name="Wissotski M."/>
            <person name="Liu L."/>
            <person name="Talag J."/>
            <person name="Goicoechea J."/>
            <person name="Angelova A."/>
            <person name="Jetty R."/>
            <person name="Kudrna D."/>
            <person name="Golser W."/>
            <person name="Rivera L."/>
            <person name="Zhang J."/>
            <person name="Wing R."/>
        </authorList>
    </citation>
    <scope>NUCLEOTIDE SEQUENCE</scope>
</reference>
<dbReference type="GO" id="GO:0022857">
    <property type="term" value="F:transmembrane transporter activity"/>
    <property type="evidence" value="ECO:0007669"/>
    <property type="project" value="InterPro"/>
</dbReference>
<evidence type="ECO:0000256" key="5">
    <source>
        <dbReference type="ARBA" id="ARBA00023136"/>
    </source>
</evidence>
<name>A0A0D9W5X2_9ORYZ</name>
<reference evidence="7" key="3">
    <citation type="submission" date="2015-04" db="UniProtKB">
        <authorList>
            <consortium name="EnsemblPlants"/>
        </authorList>
    </citation>
    <scope>IDENTIFICATION</scope>
</reference>
<dbReference type="EnsemblPlants" id="LPERR04G11990.1">
    <property type="protein sequence ID" value="LPERR04G11990.1"/>
    <property type="gene ID" value="LPERR04G11990"/>
</dbReference>
<dbReference type="eggNOG" id="KOG1237">
    <property type="taxonomic scope" value="Eukaryota"/>
</dbReference>
<dbReference type="Gene3D" id="1.20.1250.20">
    <property type="entry name" value="MFS general substrate transporter like domains"/>
    <property type="match status" value="1"/>
</dbReference>
<protein>
    <submittedName>
        <fullName evidence="7">Uncharacterized protein</fullName>
    </submittedName>
</protein>
<evidence type="ECO:0000256" key="2">
    <source>
        <dbReference type="ARBA" id="ARBA00005982"/>
    </source>
</evidence>
<reference evidence="7 8" key="1">
    <citation type="submission" date="2012-08" db="EMBL/GenBank/DDBJ databases">
        <title>Oryza genome evolution.</title>
        <authorList>
            <person name="Wing R.A."/>
        </authorList>
    </citation>
    <scope>NUCLEOTIDE SEQUENCE</scope>
</reference>
<dbReference type="Gramene" id="LPERR04G11990.1">
    <property type="protein sequence ID" value="LPERR04G11990.1"/>
    <property type="gene ID" value="LPERR04G11990"/>
</dbReference>
<keyword evidence="5 6" id="KW-0472">Membrane</keyword>
<comment type="similarity">
    <text evidence="2">Belongs to the major facilitator superfamily. Proton-dependent oligopeptide transporter (POT/PTR) (TC 2.A.17) family.</text>
</comment>
<dbReference type="GO" id="GO:0016020">
    <property type="term" value="C:membrane"/>
    <property type="evidence" value="ECO:0007669"/>
    <property type="project" value="UniProtKB-SubCell"/>
</dbReference>
<evidence type="ECO:0000256" key="1">
    <source>
        <dbReference type="ARBA" id="ARBA00004141"/>
    </source>
</evidence>
<dbReference type="InterPro" id="IPR036259">
    <property type="entry name" value="MFS_trans_sf"/>
</dbReference>
<sequence>MAFFFGRFYFCITLGSLLAAAVLVYVQESVACGWGYGASAAAWSPRWRSGTPRYRYRRPQGSPLAAIGRVLLAAWRNWRLPCPVDAGELHGFHKARAPHTDSLR</sequence>
<comment type="subcellular location">
    <subcellularLocation>
        <location evidence="1">Membrane</location>
        <topology evidence="1">Multi-pass membrane protein</topology>
    </subcellularLocation>
</comment>
<dbReference type="AlphaFoldDB" id="A0A0D9W5X2"/>
<dbReference type="Pfam" id="PF00854">
    <property type="entry name" value="PTR2"/>
    <property type="match status" value="1"/>
</dbReference>
<evidence type="ECO:0000256" key="6">
    <source>
        <dbReference type="SAM" id="Phobius"/>
    </source>
</evidence>
<dbReference type="InterPro" id="IPR000109">
    <property type="entry name" value="POT_fam"/>
</dbReference>
<dbReference type="Proteomes" id="UP000032180">
    <property type="component" value="Chromosome 4"/>
</dbReference>
<evidence type="ECO:0000313" key="8">
    <source>
        <dbReference type="Proteomes" id="UP000032180"/>
    </source>
</evidence>
<keyword evidence="4 6" id="KW-1133">Transmembrane helix</keyword>
<organism evidence="7 8">
    <name type="scientific">Leersia perrieri</name>
    <dbReference type="NCBI Taxonomy" id="77586"/>
    <lineage>
        <taxon>Eukaryota</taxon>
        <taxon>Viridiplantae</taxon>
        <taxon>Streptophyta</taxon>
        <taxon>Embryophyta</taxon>
        <taxon>Tracheophyta</taxon>
        <taxon>Spermatophyta</taxon>
        <taxon>Magnoliopsida</taxon>
        <taxon>Liliopsida</taxon>
        <taxon>Poales</taxon>
        <taxon>Poaceae</taxon>
        <taxon>BOP clade</taxon>
        <taxon>Oryzoideae</taxon>
        <taxon>Oryzeae</taxon>
        <taxon>Oryzinae</taxon>
        <taxon>Leersia</taxon>
    </lineage>
</organism>
<keyword evidence="8" id="KW-1185">Reference proteome</keyword>